<gene>
    <name evidence="3" type="ORF">CJ030_MR7G018883</name>
</gene>
<evidence type="ECO:0000259" key="1">
    <source>
        <dbReference type="Pfam" id="PF07727"/>
    </source>
</evidence>
<feature type="domain" description="Retroviral polymerase SH3-like" evidence="2">
    <location>
        <begin position="17"/>
        <end position="77"/>
    </location>
</feature>
<organism evidence="3 4">
    <name type="scientific">Morella rubra</name>
    <name type="common">Chinese bayberry</name>
    <dbReference type="NCBI Taxonomy" id="262757"/>
    <lineage>
        <taxon>Eukaryota</taxon>
        <taxon>Viridiplantae</taxon>
        <taxon>Streptophyta</taxon>
        <taxon>Embryophyta</taxon>
        <taxon>Tracheophyta</taxon>
        <taxon>Spermatophyta</taxon>
        <taxon>Magnoliopsida</taxon>
        <taxon>eudicotyledons</taxon>
        <taxon>Gunneridae</taxon>
        <taxon>Pentapetalae</taxon>
        <taxon>rosids</taxon>
        <taxon>fabids</taxon>
        <taxon>Fagales</taxon>
        <taxon>Myricaceae</taxon>
        <taxon>Morella</taxon>
    </lineage>
</organism>
<feature type="domain" description="Reverse transcriptase Ty1/copia-type" evidence="1">
    <location>
        <begin position="279"/>
        <end position="521"/>
    </location>
</feature>
<dbReference type="InterPro" id="IPR057670">
    <property type="entry name" value="SH3_retrovirus"/>
</dbReference>
<dbReference type="AlphaFoldDB" id="A0A6A1V126"/>
<comment type="caution">
    <text evidence="3">The sequence shown here is derived from an EMBL/GenBank/DDBJ whole genome shotgun (WGS) entry which is preliminary data.</text>
</comment>
<evidence type="ECO:0000313" key="4">
    <source>
        <dbReference type="Proteomes" id="UP000516437"/>
    </source>
</evidence>
<reference evidence="3 4" key="1">
    <citation type="journal article" date="2019" name="Plant Biotechnol. J.">
        <title>The red bayberry genome and genetic basis of sex determination.</title>
        <authorList>
            <person name="Jia H.M."/>
            <person name="Jia H.J."/>
            <person name="Cai Q.L."/>
            <person name="Wang Y."/>
            <person name="Zhao H.B."/>
            <person name="Yang W.F."/>
            <person name="Wang G.Y."/>
            <person name="Li Y.H."/>
            <person name="Zhan D.L."/>
            <person name="Shen Y.T."/>
            <person name="Niu Q.F."/>
            <person name="Chang L."/>
            <person name="Qiu J."/>
            <person name="Zhao L."/>
            <person name="Xie H.B."/>
            <person name="Fu W.Y."/>
            <person name="Jin J."/>
            <person name="Li X.W."/>
            <person name="Jiao Y."/>
            <person name="Zhou C.C."/>
            <person name="Tu T."/>
            <person name="Chai C.Y."/>
            <person name="Gao J.L."/>
            <person name="Fan L.J."/>
            <person name="van de Weg E."/>
            <person name="Wang J.Y."/>
            <person name="Gao Z.S."/>
        </authorList>
    </citation>
    <scope>NUCLEOTIDE SEQUENCE [LARGE SCALE GENOMIC DNA]</scope>
    <source>
        <tissue evidence="3">Leaves</tissue>
    </source>
</reference>
<dbReference type="PANTHER" id="PTHR11439">
    <property type="entry name" value="GAG-POL-RELATED RETROTRANSPOSON"/>
    <property type="match status" value="1"/>
</dbReference>
<evidence type="ECO:0000259" key="2">
    <source>
        <dbReference type="Pfam" id="PF25597"/>
    </source>
</evidence>
<dbReference type="InterPro" id="IPR013103">
    <property type="entry name" value="RVT_2"/>
</dbReference>
<sequence length="648" mass="72808">MLFSSPPDYKHLKVFGCLCYVSTLARQRHKFDARATPSVFLGYLYGTKGYKFYDLHTHKISVSRNVVFHEDYFPFKHLSFNTSPTVLPNVIPDFSSQPTLNTSSPVTSFTFIHSDILPSVIPVDIPTHTSAIPAESTMPADPIASTNSHGPTTSLPPLISVPFPDIIDSVPSVPIFSTRKSSRITSKPKYLDDYHCQLAVTSAAKPIISNMYDMSVTSHFAGLPYSIHSYLDYAKLSPTHKVFALSVSTHVEPSTFQHAVVSPEWREAISKEIEALEVNNTWTVCDLPLGHTPIDCKWVYKLKFKADGSIERYKARLVAKGFTQKEGFDYFETFSPVAKLTTVQLLLAVAASKCWHIHQLDVNNAFLHGVLHEEIYMKLPLGFHRKGESKVCKLNKSLYGLKQASRQWFLKFSDFLLTHGFDQSKSDYTLFTKHSACSFLTLLVYVDDIILTGDNLAMITDFKTVIDHKFKIKDLGSLKYFLGLEVARSQDGISLCQRKFALDILSDSGFVGAKPVLTPVEQNLKFVQDAGSPLHDPTKYKRLVGRLLYLTITRPDLSYALQLLTQFMDKPHQPHLDAADRVLRYLKGSYGQGLFFPAQSSLHLKAFTDSDWAGCADTRKFVTGFCIFLGDALISWTDVRLEDTRSTC</sequence>
<protein>
    <submittedName>
        <fullName evidence="3">Retrovirus-related Pol polyprotein from transposon TNT 1-94</fullName>
    </submittedName>
</protein>
<dbReference type="EMBL" id="RXIC02000025">
    <property type="protein sequence ID" value="KAB1206353.1"/>
    <property type="molecule type" value="Genomic_DNA"/>
</dbReference>
<dbReference type="PANTHER" id="PTHR11439:SF498">
    <property type="entry name" value="DNAK FAMILY PROTEIN"/>
    <property type="match status" value="1"/>
</dbReference>
<evidence type="ECO:0000313" key="3">
    <source>
        <dbReference type="EMBL" id="KAB1206353.1"/>
    </source>
</evidence>
<dbReference type="Proteomes" id="UP000516437">
    <property type="component" value="Chromosome 7"/>
</dbReference>
<accession>A0A6A1V126</accession>
<dbReference type="Pfam" id="PF25597">
    <property type="entry name" value="SH3_retrovirus"/>
    <property type="match status" value="1"/>
</dbReference>
<dbReference type="SUPFAM" id="SSF56672">
    <property type="entry name" value="DNA/RNA polymerases"/>
    <property type="match status" value="1"/>
</dbReference>
<proteinExistence type="predicted"/>
<dbReference type="OrthoDB" id="414104at2759"/>
<name>A0A6A1V126_9ROSI</name>
<keyword evidence="4" id="KW-1185">Reference proteome</keyword>
<dbReference type="InterPro" id="IPR043502">
    <property type="entry name" value="DNA/RNA_pol_sf"/>
</dbReference>
<dbReference type="Pfam" id="PF07727">
    <property type="entry name" value="RVT_2"/>
    <property type="match status" value="1"/>
</dbReference>